<dbReference type="GO" id="GO:0005794">
    <property type="term" value="C:Golgi apparatus"/>
    <property type="evidence" value="ECO:0000318"/>
    <property type="project" value="GO_Central"/>
</dbReference>
<reference evidence="11 12" key="1">
    <citation type="journal article" date="2013" name="Proc. Natl. Acad. Sci. U.S.A.">
        <title>Fine-scale variation in meiotic recombination in Mimulus inferred from population shotgun sequencing.</title>
        <authorList>
            <person name="Hellsten U."/>
            <person name="Wright K.M."/>
            <person name="Jenkins J."/>
            <person name="Shu S."/>
            <person name="Yuan Y."/>
            <person name="Wessler S.R."/>
            <person name="Schmutz J."/>
            <person name="Willis J.H."/>
            <person name="Rokhsar D.S."/>
        </authorList>
    </citation>
    <scope>NUCLEOTIDE SEQUENCE [LARGE SCALE GENOMIC DNA]</scope>
    <source>
        <strain evidence="12">cv. DUN x IM62</strain>
    </source>
</reference>
<dbReference type="InterPro" id="IPR015720">
    <property type="entry name" value="Emp24-like"/>
</dbReference>
<evidence type="ECO:0000259" key="10">
    <source>
        <dbReference type="PROSITE" id="PS50866"/>
    </source>
</evidence>
<evidence type="ECO:0000313" key="12">
    <source>
        <dbReference type="Proteomes" id="UP000030748"/>
    </source>
</evidence>
<proteinExistence type="inferred from homology"/>
<evidence type="ECO:0000256" key="7">
    <source>
        <dbReference type="RuleBase" id="RU003827"/>
    </source>
</evidence>
<evidence type="ECO:0000256" key="2">
    <source>
        <dbReference type="ARBA" id="ARBA00007104"/>
    </source>
</evidence>
<evidence type="ECO:0000256" key="3">
    <source>
        <dbReference type="ARBA" id="ARBA00022692"/>
    </source>
</evidence>
<dbReference type="EMBL" id="KI632191">
    <property type="protein sequence ID" value="EYU22953.1"/>
    <property type="molecule type" value="Genomic_DNA"/>
</dbReference>
<evidence type="ECO:0000256" key="1">
    <source>
        <dbReference type="ARBA" id="ARBA00004479"/>
    </source>
</evidence>
<comment type="similarity">
    <text evidence="2 7">Belongs to the EMP24/GP25L family.</text>
</comment>
<dbReference type="KEGG" id="egt:105974472"/>
<dbReference type="STRING" id="4155.A0A022Q6X1"/>
<dbReference type="PROSITE" id="PS50866">
    <property type="entry name" value="GOLD"/>
    <property type="match status" value="1"/>
</dbReference>
<dbReference type="PANTHER" id="PTHR22811">
    <property type="entry name" value="TRANSMEMBRANE EMP24 DOMAIN-CONTAINING PROTEIN"/>
    <property type="match status" value="1"/>
</dbReference>
<dbReference type="eggNOG" id="KOG1691">
    <property type="taxonomic scope" value="Eukaryota"/>
</dbReference>
<dbReference type="OrthoDB" id="759142at2759"/>
<dbReference type="GO" id="GO:0016020">
    <property type="term" value="C:membrane"/>
    <property type="evidence" value="ECO:0007669"/>
    <property type="project" value="UniProtKB-SubCell"/>
</dbReference>
<dbReference type="SMART" id="SM01190">
    <property type="entry name" value="EMP24_GP25L"/>
    <property type="match status" value="1"/>
</dbReference>
<sequence>MKLAEAARCLWPVLVLLSAAVPAARGIWLDLPSSGTKCISEELHNHVVVLGDYYAFVGEDYDVNNTVTPTITVKVTSPYGNNLHHQEKVSHGQFAFTTTESGNYLACFGLDGDQHGIKKVTVGIDWKTGIATKDWDSVARKEKIEGLELELQKLEGAVDSIHETLINMINRDFDINRVSENTNERVALYSIMSLGLCIMVSVFQLLYLKRYFRHKKLI</sequence>
<evidence type="ECO:0000256" key="4">
    <source>
        <dbReference type="ARBA" id="ARBA00022729"/>
    </source>
</evidence>
<dbReference type="GO" id="GO:0005793">
    <property type="term" value="C:endoplasmic reticulum-Golgi intermediate compartment"/>
    <property type="evidence" value="ECO:0000318"/>
    <property type="project" value="GO_Central"/>
</dbReference>
<organism evidence="11 12">
    <name type="scientific">Erythranthe guttata</name>
    <name type="common">Yellow monkey flower</name>
    <name type="synonym">Mimulus guttatus</name>
    <dbReference type="NCBI Taxonomy" id="4155"/>
    <lineage>
        <taxon>Eukaryota</taxon>
        <taxon>Viridiplantae</taxon>
        <taxon>Streptophyta</taxon>
        <taxon>Embryophyta</taxon>
        <taxon>Tracheophyta</taxon>
        <taxon>Spermatophyta</taxon>
        <taxon>Magnoliopsida</taxon>
        <taxon>eudicotyledons</taxon>
        <taxon>Gunneridae</taxon>
        <taxon>Pentapetalae</taxon>
        <taxon>asterids</taxon>
        <taxon>lamiids</taxon>
        <taxon>Lamiales</taxon>
        <taxon>Phrymaceae</taxon>
        <taxon>Erythranthe</taxon>
    </lineage>
</organism>
<dbReference type="InterPro" id="IPR009038">
    <property type="entry name" value="GOLD_dom"/>
</dbReference>
<evidence type="ECO:0000313" key="11">
    <source>
        <dbReference type="EMBL" id="EYU22953.1"/>
    </source>
</evidence>
<name>A0A022Q6X1_ERYGU</name>
<evidence type="ECO:0000256" key="9">
    <source>
        <dbReference type="SAM" id="SignalP"/>
    </source>
</evidence>
<feature type="signal peptide" evidence="9">
    <location>
        <begin position="1"/>
        <end position="26"/>
    </location>
</feature>
<evidence type="ECO:0000256" key="6">
    <source>
        <dbReference type="ARBA" id="ARBA00023136"/>
    </source>
</evidence>
<dbReference type="Proteomes" id="UP000030748">
    <property type="component" value="Unassembled WGS sequence"/>
</dbReference>
<dbReference type="AlphaFoldDB" id="A0A022Q6X1"/>
<dbReference type="OMA" id="CIMVSVF"/>
<dbReference type="GO" id="GO:0030134">
    <property type="term" value="C:COPII-coated ER to Golgi transport vesicle"/>
    <property type="evidence" value="ECO:0000318"/>
    <property type="project" value="GO_Central"/>
</dbReference>
<gene>
    <name evidence="11" type="ORF">MIMGU_mgv1a013527mg</name>
</gene>
<feature type="domain" description="GOLD" evidence="10">
    <location>
        <begin position="36"/>
        <end position="153"/>
    </location>
</feature>
<feature type="transmembrane region" description="Helical" evidence="8">
    <location>
        <begin position="186"/>
        <end position="208"/>
    </location>
</feature>
<keyword evidence="6 8" id="KW-0472">Membrane</keyword>
<evidence type="ECO:0000256" key="5">
    <source>
        <dbReference type="ARBA" id="ARBA00022989"/>
    </source>
</evidence>
<dbReference type="PhylomeDB" id="A0A022Q6X1"/>
<dbReference type="GO" id="GO:0006886">
    <property type="term" value="P:intracellular protein transport"/>
    <property type="evidence" value="ECO:0000318"/>
    <property type="project" value="GO_Central"/>
</dbReference>
<evidence type="ECO:0000256" key="8">
    <source>
        <dbReference type="SAM" id="Phobius"/>
    </source>
</evidence>
<protein>
    <recommendedName>
        <fullName evidence="10">GOLD domain-containing protein</fullName>
    </recommendedName>
</protein>
<keyword evidence="5 8" id="KW-1133">Transmembrane helix</keyword>
<dbReference type="GO" id="GO:0006888">
    <property type="term" value="P:endoplasmic reticulum to Golgi vesicle-mediated transport"/>
    <property type="evidence" value="ECO:0000318"/>
    <property type="project" value="GO_Central"/>
</dbReference>
<comment type="subcellular location">
    <subcellularLocation>
        <location evidence="1 7">Membrane</location>
        <topology evidence="1 7">Single-pass type I membrane protein</topology>
    </subcellularLocation>
</comment>
<keyword evidence="4 9" id="KW-0732">Signal</keyword>
<keyword evidence="12" id="KW-1185">Reference proteome</keyword>
<dbReference type="GO" id="GO:0005783">
    <property type="term" value="C:endoplasmic reticulum"/>
    <property type="evidence" value="ECO:0000318"/>
    <property type="project" value="GO_Central"/>
</dbReference>
<accession>A0A022Q6X1</accession>
<keyword evidence="3 7" id="KW-0812">Transmembrane</keyword>
<feature type="chain" id="PRO_5001504037" description="GOLD domain-containing protein" evidence="9">
    <location>
        <begin position="27"/>
        <end position="218"/>
    </location>
</feature>
<dbReference type="GO" id="GO:0007030">
    <property type="term" value="P:Golgi organization"/>
    <property type="evidence" value="ECO:0000318"/>
    <property type="project" value="GO_Central"/>
</dbReference>
<dbReference type="Pfam" id="PF01105">
    <property type="entry name" value="EMP24_GP25L"/>
    <property type="match status" value="1"/>
</dbReference>